<sequence length="127" mass="15204">MLLFSNADGLSNSSVVRAESEWKIADEEFVILLPIRYSISASWYSYFLFAFILYTCNKKFVIWKRRNDVFLILFFAFVVDLVKYRMYSFISYMPHIARDDSFWIVPTTTAACTVGFWTFWLYFYTTF</sequence>
<feature type="transmembrane region" description="Helical" evidence="1">
    <location>
        <begin position="69"/>
        <end position="90"/>
    </location>
</feature>
<organism evidence="2 3">
    <name type="scientific">Pristionchus mayeri</name>
    <dbReference type="NCBI Taxonomy" id="1317129"/>
    <lineage>
        <taxon>Eukaryota</taxon>
        <taxon>Metazoa</taxon>
        <taxon>Ecdysozoa</taxon>
        <taxon>Nematoda</taxon>
        <taxon>Chromadorea</taxon>
        <taxon>Rhabditida</taxon>
        <taxon>Rhabditina</taxon>
        <taxon>Diplogasteromorpha</taxon>
        <taxon>Diplogasteroidea</taxon>
        <taxon>Neodiplogasteridae</taxon>
        <taxon>Pristionchus</taxon>
    </lineage>
</organism>
<keyword evidence="1" id="KW-0812">Transmembrane</keyword>
<protein>
    <submittedName>
        <fullName evidence="2">Uncharacterized protein</fullName>
    </submittedName>
</protein>
<keyword evidence="1" id="KW-1133">Transmembrane helix</keyword>
<reference evidence="3" key="1">
    <citation type="submission" date="2022-10" db="EMBL/GenBank/DDBJ databases">
        <title>Genome assembly of Pristionchus species.</title>
        <authorList>
            <person name="Yoshida K."/>
            <person name="Sommer R.J."/>
        </authorList>
    </citation>
    <scope>NUCLEOTIDE SEQUENCE [LARGE SCALE GENOMIC DNA]</scope>
    <source>
        <strain evidence="3">RS5460</strain>
    </source>
</reference>
<comment type="caution">
    <text evidence="2">The sequence shown here is derived from an EMBL/GenBank/DDBJ whole genome shotgun (WGS) entry which is preliminary data.</text>
</comment>
<accession>A0AAN5I521</accession>
<gene>
    <name evidence="2" type="ORF">PMAYCL1PPCAC_21989</name>
</gene>
<proteinExistence type="predicted"/>
<evidence type="ECO:0000313" key="2">
    <source>
        <dbReference type="EMBL" id="GMR51794.1"/>
    </source>
</evidence>
<keyword evidence="3" id="KW-1185">Reference proteome</keyword>
<evidence type="ECO:0000256" key="1">
    <source>
        <dbReference type="SAM" id="Phobius"/>
    </source>
</evidence>
<feature type="transmembrane region" description="Helical" evidence="1">
    <location>
        <begin position="37"/>
        <end position="57"/>
    </location>
</feature>
<name>A0AAN5I521_9BILA</name>
<dbReference type="EMBL" id="BTRK01000005">
    <property type="protein sequence ID" value="GMR51794.1"/>
    <property type="molecule type" value="Genomic_DNA"/>
</dbReference>
<dbReference type="Proteomes" id="UP001328107">
    <property type="component" value="Unassembled WGS sequence"/>
</dbReference>
<keyword evidence="1" id="KW-0472">Membrane</keyword>
<feature type="non-terminal residue" evidence="2">
    <location>
        <position position="127"/>
    </location>
</feature>
<evidence type="ECO:0000313" key="3">
    <source>
        <dbReference type="Proteomes" id="UP001328107"/>
    </source>
</evidence>
<feature type="transmembrane region" description="Helical" evidence="1">
    <location>
        <begin position="102"/>
        <end position="124"/>
    </location>
</feature>
<dbReference type="AlphaFoldDB" id="A0AAN5I521"/>